<protein>
    <submittedName>
        <fullName evidence="1">Uncharacterized protein</fullName>
    </submittedName>
</protein>
<evidence type="ECO:0000313" key="1">
    <source>
        <dbReference type="EMBL" id="KAE9544519.1"/>
    </source>
</evidence>
<reference evidence="1 2" key="1">
    <citation type="submission" date="2019-08" db="EMBL/GenBank/DDBJ databases">
        <title>The genome of the soybean aphid Biotype 1, its phylome, world population structure and adaptation to the North American continent.</title>
        <authorList>
            <person name="Giordano R."/>
            <person name="Donthu R.K."/>
            <person name="Hernandez A.G."/>
            <person name="Wright C.L."/>
            <person name="Zimin A.V."/>
        </authorList>
    </citation>
    <scope>NUCLEOTIDE SEQUENCE [LARGE SCALE GENOMIC DNA]</scope>
    <source>
        <tissue evidence="1">Whole aphids</tissue>
    </source>
</reference>
<dbReference type="AlphaFoldDB" id="A0A6G0U7D2"/>
<accession>A0A6G0U7D2</accession>
<evidence type="ECO:0000313" key="2">
    <source>
        <dbReference type="Proteomes" id="UP000475862"/>
    </source>
</evidence>
<dbReference type="OrthoDB" id="10428025at2759"/>
<feature type="non-terminal residue" evidence="1">
    <location>
        <position position="1"/>
    </location>
</feature>
<gene>
    <name evidence="1" type="ORF">AGLY_000060</name>
</gene>
<sequence>AEMPNADAVLVVWRVQNYGATYAVGVEEKRQSTMVGTMALLLSSVRFNGRARVIVTSAQVTAHRRLADRTVSTTLRQGHRRAAPLSGRPNSAAAAAVAATTAVVCACDRANTIENYQCRPSLSNVIQWWTKPPDGGRVYRYFVLYNFVKFRLFVRLVCCACMCVFVCVQCKQIISSLLLNVFHRFNWFFVHHRPAIVTNFLQFQMKWLGAGNVPVSSTNNTVLNNSGNHLQEHQQQLNESESSGDNVLRQTVQEEPIVNYVFDCASGESQEYGLQSAPLPSKLPQPRWPATSEDCFLEQMQEKWKYFSAKMSQPPPQISEVPNVQYQLQPILVKSGEGGAEQYVYGAPPGLHPYQQHMADLANSSMAHNSAHAIMSTQQQHTMDLHMRNGETIQTYGDNCQ</sequence>
<proteinExistence type="predicted"/>
<organism evidence="1 2">
    <name type="scientific">Aphis glycines</name>
    <name type="common">Soybean aphid</name>
    <dbReference type="NCBI Taxonomy" id="307491"/>
    <lineage>
        <taxon>Eukaryota</taxon>
        <taxon>Metazoa</taxon>
        <taxon>Ecdysozoa</taxon>
        <taxon>Arthropoda</taxon>
        <taxon>Hexapoda</taxon>
        <taxon>Insecta</taxon>
        <taxon>Pterygota</taxon>
        <taxon>Neoptera</taxon>
        <taxon>Paraneoptera</taxon>
        <taxon>Hemiptera</taxon>
        <taxon>Sternorrhyncha</taxon>
        <taxon>Aphidomorpha</taxon>
        <taxon>Aphidoidea</taxon>
        <taxon>Aphididae</taxon>
        <taxon>Aphidini</taxon>
        <taxon>Aphis</taxon>
        <taxon>Aphis</taxon>
    </lineage>
</organism>
<dbReference type="Proteomes" id="UP000475862">
    <property type="component" value="Unassembled WGS sequence"/>
</dbReference>
<dbReference type="EMBL" id="VYZN01000001">
    <property type="protein sequence ID" value="KAE9544519.1"/>
    <property type="molecule type" value="Genomic_DNA"/>
</dbReference>
<keyword evidence="2" id="KW-1185">Reference proteome</keyword>
<name>A0A6G0U7D2_APHGL</name>
<comment type="caution">
    <text evidence="1">The sequence shown here is derived from an EMBL/GenBank/DDBJ whole genome shotgun (WGS) entry which is preliminary data.</text>
</comment>